<sequence>MQDVMPEMAPTDMGDIAVDNLYPALVECFAVILCGYVAGRLGILPQSETKGLNTFVANFSLPCLIFVSIAKLDLSSVNWTFLLAVLIAKAVVFFGVAAITLLVSRPVNLSKAGLFAIFCTQSNDFAIGYPILVALYKDTHPAYPSYLYLMAPISLVILNPLAFILLELGRSESPLTNSDSTDAPEMRAPGTGGYQEKLKMIWQVIKGIVLNPVVFMTALGIVGNLVFHHELPTFLSRILEVFGSAFTATALFLLGLRMVGTVQKLQGAALITPGLLIAVKLLALPLITREVVSVIHAGVNTSDTEDLSTYGFLYGTFPAAPGVFVFATQYGVEMELIASAMVVCTFVSAPLMFVSAKMISLSSMLPPDFVKQLNLFAFDIGIASAIASVWLVATFIFCSKIKRIPHRMTVCLIISQLIASVGVILSQSLGSEMWHLRLQFAVYTIGDLSSRLWAGFLAIGLLLLQSRSLCLVMRLQLVFILLAWGVPALIVLILLLVGDPLDKSSMETPDFFNLYGDLHSAVNLAVLFPSFITTVFSLALHQRYERRFARYLLLVQDVNDNENNQNNVTSSERFSPGNDNSINSSNQVVDIEDISTEHGRILQNVGPNTARLPPCPGDMCPSRFECSTARRADCLKLVQDYHNQLSEEQEDRQIQRHQVVLMILSCSMFLGMAVCTWRLVRLDNLTGIYVELAFLDVALNQGQGLLLLAVFGLHSKAMISPVINFFRGMWATDVQEIQLPAWDKLEFETRHVCDQFITHHLEVCRAAISKDKRWLFRKYHQCFKASELIDWLLSADVVKNREEGVVYCNHLVQGRVIRNIGDSQHFQDAPLLYTFLPPPSSNIPFDGSDSF</sequence>
<dbReference type="Pfam" id="PF00610">
    <property type="entry name" value="DEP"/>
    <property type="match status" value="1"/>
</dbReference>
<dbReference type="PROSITE" id="PS50186">
    <property type="entry name" value="DEP"/>
    <property type="match status" value="1"/>
</dbReference>
<feature type="transmembrane region" description="Helical" evidence="5">
    <location>
        <begin position="410"/>
        <end position="429"/>
    </location>
</feature>
<evidence type="ECO:0000256" key="5">
    <source>
        <dbReference type="SAM" id="Phobius"/>
    </source>
</evidence>
<evidence type="ECO:0000313" key="8">
    <source>
        <dbReference type="RefSeq" id="XP_034256325.1"/>
    </source>
</evidence>
<dbReference type="GO" id="GO:0035556">
    <property type="term" value="P:intracellular signal transduction"/>
    <property type="evidence" value="ECO:0007669"/>
    <property type="project" value="InterPro"/>
</dbReference>
<gene>
    <name evidence="8 9 10" type="primary">LOC117654194</name>
</gene>
<dbReference type="AlphaFoldDB" id="A0A6P9ADM1"/>
<dbReference type="InterPro" id="IPR004776">
    <property type="entry name" value="Mem_transp_PIN-like"/>
</dbReference>
<dbReference type="PANTHER" id="PTHR22829:SF5">
    <property type="entry name" value="INTEGRAL MEMBRANE PROTEIN GPR155"/>
    <property type="match status" value="1"/>
</dbReference>
<dbReference type="InterPro" id="IPR036388">
    <property type="entry name" value="WH-like_DNA-bd_sf"/>
</dbReference>
<feature type="transmembrane region" description="Helical" evidence="5">
    <location>
        <begin position="81"/>
        <end position="102"/>
    </location>
</feature>
<dbReference type="Proteomes" id="UP000515158">
    <property type="component" value="Unplaced"/>
</dbReference>
<dbReference type="SUPFAM" id="SSF46785">
    <property type="entry name" value="Winged helix' DNA-binding domain"/>
    <property type="match status" value="1"/>
</dbReference>
<feature type="transmembrane region" description="Helical" evidence="5">
    <location>
        <begin position="659"/>
        <end position="680"/>
    </location>
</feature>
<dbReference type="SMART" id="SM00049">
    <property type="entry name" value="DEP"/>
    <property type="match status" value="1"/>
</dbReference>
<dbReference type="RefSeq" id="XP_034256325.1">
    <property type="nucleotide sequence ID" value="XM_034400434.1"/>
</dbReference>
<dbReference type="InterPro" id="IPR036390">
    <property type="entry name" value="WH_DNA-bd_sf"/>
</dbReference>
<evidence type="ECO:0000313" key="10">
    <source>
        <dbReference type="RefSeq" id="XP_034256343.1"/>
    </source>
</evidence>
<dbReference type="RefSeq" id="XP_034256333.1">
    <property type="nucleotide sequence ID" value="XM_034400442.1"/>
</dbReference>
<dbReference type="PANTHER" id="PTHR22829">
    <property type="entry name" value="DEP DOMAIN PROTEIN"/>
    <property type="match status" value="1"/>
</dbReference>
<evidence type="ECO:0000256" key="4">
    <source>
        <dbReference type="ARBA" id="ARBA00023136"/>
    </source>
</evidence>
<dbReference type="KEGG" id="tpal:117654194"/>
<feature type="transmembrane region" description="Helical" evidence="5">
    <location>
        <begin position="114"/>
        <end position="134"/>
    </location>
</feature>
<feature type="transmembrane region" description="Helical" evidence="5">
    <location>
        <begin position="476"/>
        <end position="498"/>
    </location>
</feature>
<dbReference type="GeneID" id="117654194"/>
<feature type="transmembrane region" description="Helical" evidence="5">
    <location>
        <begin position="234"/>
        <end position="256"/>
    </location>
</feature>
<accession>A0A6P9ADM1</accession>
<dbReference type="GO" id="GO:0016020">
    <property type="term" value="C:membrane"/>
    <property type="evidence" value="ECO:0007669"/>
    <property type="project" value="UniProtKB-SubCell"/>
</dbReference>
<reference evidence="8 9" key="1">
    <citation type="submission" date="2025-04" db="UniProtKB">
        <authorList>
            <consortium name="RefSeq"/>
        </authorList>
    </citation>
    <scope>IDENTIFICATION</scope>
    <source>
        <tissue evidence="8 9">Total insect</tissue>
    </source>
</reference>
<feature type="transmembrane region" description="Helical" evidence="5">
    <location>
        <begin position="51"/>
        <end position="69"/>
    </location>
</feature>
<dbReference type="GO" id="GO:0030514">
    <property type="term" value="P:negative regulation of BMP signaling pathway"/>
    <property type="evidence" value="ECO:0007669"/>
    <property type="project" value="TreeGrafter"/>
</dbReference>
<name>A0A6P9ADM1_THRPL</name>
<feature type="domain" description="DEP" evidence="6">
    <location>
        <begin position="770"/>
        <end position="837"/>
    </location>
</feature>
<feature type="transmembrane region" description="Helical" evidence="5">
    <location>
        <begin position="336"/>
        <end position="356"/>
    </location>
</feature>
<feature type="transmembrane region" description="Helical" evidence="5">
    <location>
        <begin position="441"/>
        <end position="464"/>
    </location>
</feature>
<evidence type="ECO:0000313" key="7">
    <source>
        <dbReference type="Proteomes" id="UP000515158"/>
    </source>
</evidence>
<dbReference type="Pfam" id="PF03547">
    <property type="entry name" value="Mem_trans"/>
    <property type="match status" value="1"/>
</dbReference>
<dbReference type="InterPro" id="IPR000591">
    <property type="entry name" value="DEP_dom"/>
</dbReference>
<keyword evidence="4 5" id="KW-0472">Membrane</keyword>
<protein>
    <submittedName>
        <fullName evidence="8 9">Integral membrane protein GPR155</fullName>
    </submittedName>
</protein>
<keyword evidence="3 5" id="KW-1133">Transmembrane helix</keyword>
<dbReference type="GO" id="GO:0055085">
    <property type="term" value="P:transmembrane transport"/>
    <property type="evidence" value="ECO:0007669"/>
    <property type="project" value="InterPro"/>
</dbReference>
<organism evidence="10">
    <name type="scientific">Thrips palmi</name>
    <name type="common">Melon thrips</name>
    <dbReference type="NCBI Taxonomy" id="161013"/>
    <lineage>
        <taxon>Eukaryota</taxon>
        <taxon>Metazoa</taxon>
        <taxon>Ecdysozoa</taxon>
        <taxon>Arthropoda</taxon>
        <taxon>Hexapoda</taxon>
        <taxon>Insecta</taxon>
        <taxon>Pterygota</taxon>
        <taxon>Neoptera</taxon>
        <taxon>Paraneoptera</taxon>
        <taxon>Thysanoptera</taxon>
        <taxon>Terebrantia</taxon>
        <taxon>Thripoidea</taxon>
        <taxon>Thripidae</taxon>
        <taxon>Thrips</taxon>
    </lineage>
</organism>
<dbReference type="Gene3D" id="1.10.10.10">
    <property type="entry name" value="Winged helix-like DNA-binding domain superfamily/Winged helix DNA-binding domain"/>
    <property type="match status" value="1"/>
</dbReference>
<dbReference type="RefSeq" id="XP_034256343.1">
    <property type="nucleotide sequence ID" value="XM_034400452.1"/>
</dbReference>
<feature type="transmembrane region" description="Helical" evidence="5">
    <location>
        <begin position="307"/>
        <end position="327"/>
    </location>
</feature>
<comment type="subcellular location">
    <subcellularLocation>
        <location evidence="1">Membrane</location>
        <topology evidence="1">Multi-pass membrane protein</topology>
    </subcellularLocation>
</comment>
<feature type="transmembrane region" description="Helical" evidence="5">
    <location>
        <begin position="146"/>
        <end position="166"/>
    </location>
</feature>
<dbReference type="CTD" id="39965"/>
<feature type="transmembrane region" description="Helical" evidence="5">
    <location>
        <begin position="376"/>
        <end position="398"/>
    </location>
</feature>
<feature type="transmembrane region" description="Helical" evidence="5">
    <location>
        <begin position="518"/>
        <end position="540"/>
    </location>
</feature>
<feature type="transmembrane region" description="Helical" evidence="5">
    <location>
        <begin position="20"/>
        <end position="39"/>
    </location>
</feature>
<evidence type="ECO:0000259" key="6">
    <source>
        <dbReference type="PROSITE" id="PS50186"/>
    </source>
</evidence>
<dbReference type="InterPro" id="IPR051832">
    <property type="entry name" value="mTOR-Rac_regulators"/>
</dbReference>
<dbReference type="OrthoDB" id="2133778at2759"/>
<evidence type="ECO:0000256" key="3">
    <source>
        <dbReference type="ARBA" id="ARBA00022989"/>
    </source>
</evidence>
<evidence type="ECO:0000256" key="2">
    <source>
        <dbReference type="ARBA" id="ARBA00022692"/>
    </source>
</evidence>
<proteinExistence type="predicted"/>
<keyword evidence="7" id="KW-1185">Reference proteome</keyword>
<dbReference type="Gene3D" id="1.20.1070.10">
    <property type="entry name" value="Rhodopsin 7-helix transmembrane proteins"/>
    <property type="match status" value="1"/>
</dbReference>
<feature type="transmembrane region" description="Helical" evidence="5">
    <location>
        <begin position="208"/>
        <end position="228"/>
    </location>
</feature>
<feature type="transmembrane region" description="Helical" evidence="5">
    <location>
        <begin position="268"/>
        <end position="287"/>
    </location>
</feature>
<keyword evidence="2 5" id="KW-0812">Transmembrane</keyword>
<evidence type="ECO:0000256" key="1">
    <source>
        <dbReference type="ARBA" id="ARBA00004141"/>
    </source>
</evidence>
<evidence type="ECO:0000313" key="9">
    <source>
        <dbReference type="RefSeq" id="XP_034256333.1"/>
    </source>
</evidence>